<dbReference type="RefSeq" id="WP_035608706.1">
    <property type="nucleotide sequence ID" value="NZ_JEMG01000001.1"/>
</dbReference>
<sequence>MKNKASIVLLATISFILSGCGLFRPPVNPEFDKEKFAKGEQSYVVISASNNVSTSNIPVSNIFLFENENGKKFELYVTGTQGVMVPAGNYRLKEYWLAGSKTTGNVTVGVELNFSRYTEASFTAPAGKAIYLGKVETIVTKNKTNAFKRAMNFKINVGDLEYESTVKDDFAEMTPVAKAAFEQTSGLTLEKGVLNWSKTDPRKKR</sequence>
<name>A0A016XLF0_9BURK</name>
<dbReference type="AlphaFoldDB" id="A0A016XLF0"/>
<dbReference type="PROSITE" id="PS51257">
    <property type="entry name" value="PROKAR_LIPOPROTEIN"/>
    <property type="match status" value="1"/>
</dbReference>
<evidence type="ECO:0000313" key="2">
    <source>
        <dbReference type="Proteomes" id="UP000023268"/>
    </source>
</evidence>
<dbReference type="Proteomes" id="UP000023268">
    <property type="component" value="Unassembled WGS sequence"/>
</dbReference>
<organism evidence="1 2">
    <name type="scientific">Hylemonella gracilis str. Niagara R</name>
    <dbReference type="NCBI Taxonomy" id="1458275"/>
    <lineage>
        <taxon>Bacteria</taxon>
        <taxon>Pseudomonadati</taxon>
        <taxon>Pseudomonadota</taxon>
        <taxon>Betaproteobacteria</taxon>
        <taxon>Burkholderiales</taxon>
        <taxon>Comamonadaceae</taxon>
        <taxon>Hylemonella</taxon>
    </lineage>
</organism>
<dbReference type="EMBL" id="JEMG01000001">
    <property type="protein sequence ID" value="EYC52924.1"/>
    <property type="molecule type" value="Genomic_DNA"/>
</dbReference>
<gene>
    <name evidence="1" type="ORF">AZ34_13225</name>
</gene>
<comment type="caution">
    <text evidence="1">The sequence shown here is derived from an EMBL/GenBank/DDBJ whole genome shotgun (WGS) entry which is preliminary data.</text>
</comment>
<evidence type="ECO:0000313" key="1">
    <source>
        <dbReference type="EMBL" id="EYC52924.1"/>
    </source>
</evidence>
<proteinExistence type="predicted"/>
<protein>
    <submittedName>
        <fullName evidence="1">Uncharacterized protein</fullName>
    </submittedName>
</protein>
<dbReference type="STRING" id="1458275.AZ34_13225"/>
<accession>A0A016XLF0</accession>
<reference evidence="1 2" key="1">
    <citation type="submission" date="2014-02" db="EMBL/GenBank/DDBJ databases">
        <title>Draft Genome of Hylemonella gracilis isolated from the Niagara River.</title>
        <authorList>
            <person name="Pawlowski D.R."/>
            <person name="Koudelka G.B."/>
        </authorList>
    </citation>
    <scope>NUCLEOTIDE SEQUENCE [LARGE SCALE GENOMIC DNA]</scope>
    <source>
        <strain evidence="1 2">Niagara R</strain>
    </source>
</reference>